<dbReference type="PROSITE" id="PS00141">
    <property type="entry name" value="ASP_PROTEASE"/>
    <property type="match status" value="1"/>
</dbReference>
<dbReference type="STRING" id="81479.RA876_04085"/>
<proteinExistence type="predicted"/>
<comment type="caution">
    <text evidence="2">The sequence shown here is derived from an EMBL/GenBank/DDBJ whole genome shotgun (WGS) entry which is preliminary data.</text>
</comment>
<dbReference type="InterPro" id="IPR001969">
    <property type="entry name" value="Aspartic_peptidase_AS"/>
</dbReference>
<feature type="transmembrane region" description="Helical" evidence="1">
    <location>
        <begin position="20"/>
        <end position="43"/>
    </location>
</feature>
<dbReference type="AlphaFoldDB" id="A0A1Q8YCE4"/>
<name>A0A1Q8YCE4_9BURK</name>
<dbReference type="Pfam" id="PF13975">
    <property type="entry name" value="gag-asp_proteas"/>
    <property type="match status" value="1"/>
</dbReference>
<evidence type="ECO:0008006" key="4">
    <source>
        <dbReference type="Google" id="ProtNLM"/>
    </source>
</evidence>
<dbReference type="SUPFAM" id="SSF50630">
    <property type="entry name" value="Acid proteases"/>
    <property type="match status" value="1"/>
</dbReference>
<evidence type="ECO:0000313" key="3">
    <source>
        <dbReference type="Proteomes" id="UP000185911"/>
    </source>
</evidence>
<dbReference type="GO" id="GO:0004190">
    <property type="term" value="F:aspartic-type endopeptidase activity"/>
    <property type="evidence" value="ECO:0007669"/>
    <property type="project" value="InterPro"/>
</dbReference>
<evidence type="ECO:0000256" key="1">
    <source>
        <dbReference type="SAM" id="Phobius"/>
    </source>
</evidence>
<dbReference type="CDD" id="cd05483">
    <property type="entry name" value="retropepsin_like_bacteria"/>
    <property type="match status" value="1"/>
</dbReference>
<dbReference type="NCBIfam" id="TIGR02281">
    <property type="entry name" value="clan_AA_DTGA"/>
    <property type="match status" value="1"/>
</dbReference>
<dbReference type="InterPro" id="IPR034122">
    <property type="entry name" value="Retropepsin-like_bacterial"/>
</dbReference>
<dbReference type="Gene3D" id="2.40.70.10">
    <property type="entry name" value="Acid Proteases"/>
    <property type="match status" value="1"/>
</dbReference>
<dbReference type="InterPro" id="IPR021109">
    <property type="entry name" value="Peptidase_aspartic_dom_sf"/>
</dbReference>
<keyword evidence="3" id="KW-1185">Reference proteome</keyword>
<protein>
    <recommendedName>
        <fullName evidence="4">TIGR02281 family clan AA aspartic protease</fullName>
    </recommendedName>
</protein>
<reference evidence="2 3" key="1">
    <citation type="submission" date="2017-01" db="EMBL/GenBank/DDBJ databases">
        <title>Genome sequence of Rhodoferax antarcticus ANT.BR, a psychrophilic purple nonsulfur bacterium from an Antarctic microbial mat.</title>
        <authorList>
            <person name="Baker J."/>
            <person name="Riester C."/>
            <person name="Skinner B."/>
            <person name="Newell A."/>
            <person name="Swingley W."/>
            <person name="Madigan M."/>
            <person name="Jung D."/>
            <person name="Asao M."/>
            <person name="Chen M."/>
            <person name="Loughlin P."/>
            <person name="Pan H."/>
            <person name="Lin S."/>
            <person name="Li N."/>
            <person name="Shaw J."/>
            <person name="Prado M."/>
            <person name="Sherman C."/>
            <person name="Li X."/>
            <person name="Tang J."/>
            <person name="Blankenship R."/>
            <person name="Zhao T."/>
            <person name="Touchman J."/>
            <person name="Sattley M."/>
        </authorList>
    </citation>
    <scope>NUCLEOTIDE SEQUENCE [LARGE SCALE GENOMIC DNA]</scope>
    <source>
        <strain evidence="2 3">ANT.BR</strain>
    </source>
</reference>
<dbReference type="GO" id="GO:0006508">
    <property type="term" value="P:proteolysis"/>
    <property type="evidence" value="ECO:0007669"/>
    <property type="project" value="InterPro"/>
</dbReference>
<organism evidence="2 3">
    <name type="scientific">Rhodoferax antarcticus ANT.BR</name>
    <dbReference type="NCBI Taxonomy" id="1111071"/>
    <lineage>
        <taxon>Bacteria</taxon>
        <taxon>Pseudomonadati</taxon>
        <taxon>Pseudomonadota</taxon>
        <taxon>Betaproteobacteria</taxon>
        <taxon>Burkholderiales</taxon>
        <taxon>Comamonadaceae</taxon>
        <taxon>Rhodoferax</taxon>
    </lineage>
</organism>
<evidence type="ECO:0000313" key="2">
    <source>
        <dbReference type="EMBL" id="OLP05714.1"/>
    </source>
</evidence>
<dbReference type="Proteomes" id="UP000185911">
    <property type="component" value="Unassembled WGS sequence"/>
</dbReference>
<keyword evidence="1" id="KW-0472">Membrane</keyword>
<dbReference type="EMBL" id="MSYM01000013">
    <property type="protein sequence ID" value="OLP05714.1"/>
    <property type="molecule type" value="Genomic_DNA"/>
</dbReference>
<gene>
    <name evidence="2" type="ORF">BLL52_1940</name>
</gene>
<keyword evidence="1" id="KW-1133">Transmembrane helix</keyword>
<dbReference type="InterPro" id="IPR011969">
    <property type="entry name" value="Clan_AA_Asp_peptidase_C"/>
</dbReference>
<accession>A0A1Q8YCE4</accession>
<sequence>MGRKTTSNSTAPVHAPRQTGLIPMLLFWFAVMGLVYGLMTFYLKPKQTQVLANGDLVIPRAQDGHFYTPGTINGREVVFLVDTGASLVSVSESLAQVAGIRAGVPTTFHTANGARPGRVVNGVDVSVGPMHVTNLKVGVGLNLGSDTQALLGQSFLSKFDISLTQNQMTLRAR</sequence>
<keyword evidence="1" id="KW-0812">Transmembrane</keyword>